<dbReference type="Proteomes" id="UP000479000">
    <property type="component" value="Unassembled WGS sequence"/>
</dbReference>
<keyword evidence="3" id="KW-1185">Reference proteome</keyword>
<evidence type="ECO:0000313" key="1">
    <source>
        <dbReference type="EMBL" id="CAB0004408.1"/>
    </source>
</evidence>
<protein>
    <submittedName>
        <fullName evidence="2">Uncharacterized protein</fullName>
    </submittedName>
</protein>
<dbReference type="OrthoDB" id="7635470at2759"/>
<dbReference type="AlphaFoldDB" id="A0A6H5GPU8"/>
<dbReference type="EMBL" id="CADCXU010014952">
    <property type="protein sequence ID" value="CAB0004408.1"/>
    <property type="molecule type" value="Genomic_DNA"/>
</dbReference>
<evidence type="ECO:0000313" key="2">
    <source>
        <dbReference type="EMBL" id="CAB0004411.1"/>
    </source>
</evidence>
<evidence type="ECO:0000313" key="3">
    <source>
        <dbReference type="Proteomes" id="UP000479000"/>
    </source>
</evidence>
<dbReference type="EMBL" id="CADCXU010014953">
    <property type="protein sequence ID" value="CAB0004411.1"/>
    <property type="molecule type" value="Genomic_DNA"/>
</dbReference>
<sequence length="122" mass="13720">MGGDEDGRADIPQEDLNLLRGILVSSLSRENLGPVDLSPPVPAPRRNRKVTFFGSGSSIRCASFAFPTADDRFRTLSYHKHPTDCDSVPATNRKFRSHSKDVVREVVECRHRRGRPLGRRCF</sequence>
<accession>A0A6H5GPU8</accession>
<proteinExistence type="predicted"/>
<reference evidence="2 3" key="1">
    <citation type="submission" date="2020-02" db="EMBL/GenBank/DDBJ databases">
        <authorList>
            <person name="Ferguson B K."/>
        </authorList>
    </citation>
    <scope>NUCLEOTIDE SEQUENCE [LARGE SCALE GENOMIC DNA]</scope>
</reference>
<name>A0A6H5GPU8_9HEMI</name>
<organism evidence="2 3">
    <name type="scientific">Nesidiocoris tenuis</name>
    <dbReference type="NCBI Taxonomy" id="355587"/>
    <lineage>
        <taxon>Eukaryota</taxon>
        <taxon>Metazoa</taxon>
        <taxon>Ecdysozoa</taxon>
        <taxon>Arthropoda</taxon>
        <taxon>Hexapoda</taxon>
        <taxon>Insecta</taxon>
        <taxon>Pterygota</taxon>
        <taxon>Neoptera</taxon>
        <taxon>Paraneoptera</taxon>
        <taxon>Hemiptera</taxon>
        <taxon>Heteroptera</taxon>
        <taxon>Panheteroptera</taxon>
        <taxon>Cimicomorpha</taxon>
        <taxon>Miridae</taxon>
        <taxon>Dicyphina</taxon>
        <taxon>Nesidiocoris</taxon>
    </lineage>
</organism>
<gene>
    <name evidence="1" type="ORF">NTEN_LOCUS9885</name>
    <name evidence="2" type="ORF">NTEN_LOCUS9888</name>
</gene>